<organism evidence="2 3">
    <name type="scientific">Streptomyces spororaveus</name>
    <dbReference type="NCBI Taxonomy" id="284039"/>
    <lineage>
        <taxon>Bacteria</taxon>
        <taxon>Bacillati</taxon>
        <taxon>Actinomycetota</taxon>
        <taxon>Actinomycetes</taxon>
        <taxon>Kitasatosporales</taxon>
        <taxon>Streptomycetaceae</taxon>
        <taxon>Streptomyces</taxon>
    </lineage>
</organism>
<dbReference type="SUPFAM" id="SSF50475">
    <property type="entry name" value="FMN-binding split barrel"/>
    <property type="match status" value="1"/>
</dbReference>
<dbReference type="InterPro" id="IPR024747">
    <property type="entry name" value="Pyridox_Oxase-rel"/>
</dbReference>
<proteinExistence type="predicted"/>
<evidence type="ECO:0000256" key="1">
    <source>
        <dbReference type="SAM" id="MobiDB-lite"/>
    </source>
</evidence>
<feature type="region of interest" description="Disordered" evidence="1">
    <location>
        <begin position="1"/>
        <end position="21"/>
    </location>
</feature>
<dbReference type="InterPro" id="IPR012349">
    <property type="entry name" value="Split_barrel_FMN-bd"/>
</dbReference>
<comment type="caution">
    <text evidence="2">The sequence shown here is derived from an EMBL/GenBank/DDBJ whole genome shotgun (WGS) entry which is preliminary data.</text>
</comment>
<dbReference type="Proteomes" id="UP000608522">
    <property type="component" value="Unassembled WGS sequence"/>
</dbReference>
<gene>
    <name evidence="2" type="ORF">Sspor_78270</name>
</gene>
<evidence type="ECO:0000313" key="2">
    <source>
        <dbReference type="EMBL" id="GHI82266.1"/>
    </source>
</evidence>
<dbReference type="Gene3D" id="2.30.110.10">
    <property type="entry name" value="Electron Transport, Fmn-binding Protein, Chain A"/>
    <property type="match status" value="1"/>
</dbReference>
<evidence type="ECO:0000313" key="3">
    <source>
        <dbReference type="Proteomes" id="UP000608522"/>
    </source>
</evidence>
<dbReference type="EMBL" id="BNED01000005">
    <property type="protein sequence ID" value="GHI82266.1"/>
    <property type="molecule type" value="Genomic_DNA"/>
</dbReference>
<name>A0ABQ3TPC8_9ACTN</name>
<keyword evidence="3" id="KW-1185">Reference proteome</keyword>
<dbReference type="Pfam" id="PF12900">
    <property type="entry name" value="Pyridox_ox_2"/>
    <property type="match status" value="1"/>
</dbReference>
<sequence length="160" mass="16912">MENHPVNKAMAVPASGTPERRTEDLAADEALELFGTVGLGRIVYTRNALPAVRPVNHLLDGGDIVVRVQDDSTLAALLSTQDGSEVVVAYEADAIDPHTHLGWSAVATGYAGAVTDPTELNRYARLLEPWAEGPVSGAVRIRPGVVTGFRIRADDSKGSA</sequence>
<protein>
    <recommendedName>
        <fullName evidence="4">Pyridoxamine 5'-phosphate oxidase-like protein</fullName>
    </recommendedName>
</protein>
<accession>A0ABQ3TPC8</accession>
<reference evidence="3" key="1">
    <citation type="submission" date="2023-07" db="EMBL/GenBank/DDBJ databases">
        <title>Whole genome shotgun sequence of Streptomyces spororaveus NBRC 15456.</title>
        <authorList>
            <person name="Komaki H."/>
            <person name="Tamura T."/>
        </authorList>
    </citation>
    <scope>NUCLEOTIDE SEQUENCE [LARGE SCALE GENOMIC DNA]</scope>
    <source>
        <strain evidence="3">NBRC 15456</strain>
    </source>
</reference>
<evidence type="ECO:0008006" key="4">
    <source>
        <dbReference type="Google" id="ProtNLM"/>
    </source>
</evidence>
<dbReference type="RefSeq" id="WP_202203241.1">
    <property type="nucleotide sequence ID" value="NZ_BAAATO010000017.1"/>
</dbReference>